<dbReference type="SUPFAM" id="SSF54665">
    <property type="entry name" value="CO dehydrogenase molybdoprotein N-domain-like"/>
    <property type="match status" value="1"/>
</dbReference>
<dbReference type="Pfam" id="PF20256">
    <property type="entry name" value="MoCoBD_2"/>
    <property type="match status" value="1"/>
</dbReference>
<evidence type="ECO:0000313" key="4">
    <source>
        <dbReference type="EMBL" id="SDL41503.1"/>
    </source>
</evidence>
<dbReference type="Gene3D" id="3.30.365.10">
    <property type="entry name" value="Aldehyde oxidase/xanthine dehydrogenase, molybdopterin binding domain"/>
    <property type="match status" value="4"/>
</dbReference>
<dbReference type="InterPro" id="IPR036856">
    <property type="entry name" value="Ald_Oxase/Xan_DH_a/b_sf"/>
</dbReference>
<dbReference type="STRING" id="683260.SAMN05421874_12131"/>
<dbReference type="RefSeq" id="WP_218129195.1">
    <property type="nucleotide sequence ID" value="NZ_FNFB01000021.1"/>
</dbReference>
<dbReference type="Gene3D" id="3.90.1170.50">
    <property type="entry name" value="Aldehyde oxidase/xanthine dehydrogenase, a/b hammerhead"/>
    <property type="match status" value="1"/>
</dbReference>
<dbReference type="GO" id="GO:0005506">
    <property type="term" value="F:iron ion binding"/>
    <property type="evidence" value="ECO:0007669"/>
    <property type="project" value="InterPro"/>
</dbReference>
<name>A0A1G9JX93_9ACTN</name>
<dbReference type="PANTHER" id="PTHR11908">
    <property type="entry name" value="XANTHINE DEHYDROGENASE"/>
    <property type="match status" value="1"/>
</dbReference>
<dbReference type="InterPro" id="IPR037165">
    <property type="entry name" value="AldOxase/xan_DH_Mopterin-bd_sf"/>
</dbReference>
<proteinExistence type="predicted"/>
<evidence type="ECO:0000259" key="3">
    <source>
        <dbReference type="SMART" id="SM01008"/>
    </source>
</evidence>
<evidence type="ECO:0000256" key="2">
    <source>
        <dbReference type="ARBA" id="ARBA00023002"/>
    </source>
</evidence>
<organism evidence="4 5">
    <name type="scientific">Nonomuraea maritima</name>
    <dbReference type="NCBI Taxonomy" id="683260"/>
    <lineage>
        <taxon>Bacteria</taxon>
        <taxon>Bacillati</taxon>
        <taxon>Actinomycetota</taxon>
        <taxon>Actinomycetes</taxon>
        <taxon>Streptosporangiales</taxon>
        <taxon>Streptosporangiaceae</taxon>
        <taxon>Nonomuraea</taxon>
    </lineage>
</organism>
<dbReference type="SMART" id="SM01008">
    <property type="entry name" value="Ald_Xan_dh_C"/>
    <property type="match status" value="1"/>
</dbReference>
<dbReference type="Pfam" id="PF01315">
    <property type="entry name" value="Ald_Xan_dh_C"/>
    <property type="match status" value="1"/>
</dbReference>
<dbReference type="AlphaFoldDB" id="A0A1G9JX93"/>
<protein>
    <submittedName>
        <fullName evidence="4">Xanthine dehydrogenase YagR molybdenum-binding subunit</fullName>
    </submittedName>
</protein>
<dbReference type="Proteomes" id="UP000198683">
    <property type="component" value="Unassembled WGS sequence"/>
</dbReference>
<dbReference type="GO" id="GO:0016491">
    <property type="term" value="F:oxidoreductase activity"/>
    <property type="evidence" value="ECO:0007669"/>
    <property type="project" value="UniProtKB-KW"/>
</dbReference>
<dbReference type="InterPro" id="IPR016208">
    <property type="entry name" value="Ald_Oxase/xanthine_DH-like"/>
</dbReference>
<dbReference type="PANTHER" id="PTHR11908:SF132">
    <property type="entry name" value="ALDEHYDE OXIDASE 1-RELATED"/>
    <property type="match status" value="1"/>
</dbReference>
<dbReference type="EMBL" id="FNFB01000021">
    <property type="protein sequence ID" value="SDL41503.1"/>
    <property type="molecule type" value="Genomic_DNA"/>
</dbReference>
<dbReference type="SUPFAM" id="SSF56003">
    <property type="entry name" value="Molybdenum cofactor-binding domain"/>
    <property type="match status" value="1"/>
</dbReference>
<dbReference type="InterPro" id="IPR046867">
    <property type="entry name" value="AldOxase/xan_DH_MoCoBD2"/>
</dbReference>
<evidence type="ECO:0000256" key="1">
    <source>
        <dbReference type="ARBA" id="ARBA00022505"/>
    </source>
</evidence>
<reference evidence="4 5" key="1">
    <citation type="submission" date="2016-10" db="EMBL/GenBank/DDBJ databases">
        <authorList>
            <person name="de Groot N.N."/>
        </authorList>
    </citation>
    <scope>NUCLEOTIDE SEQUENCE [LARGE SCALE GENOMIC DNA]</scope>
    <source>
        <strain evidence="4 5">CGMCC 4.5681</strain>
    </source>
</reference>
<dbReference type="InterPro" id="IPR008274">
    <property type="entry name" value="AldOxase/xan_DH_MoCoBD1"/>
</dbReference>
<dbReference type="Pfam" id="PF02738">
    <property type="entry name" value="MoCoBD_1"/>
    <property type="match status" value="1"/>
</dbReference>
<evidence type="ECO:0000313" key="5">
    <source>
        <dbReference type="Proteomes" id="UP000198683"/>
    </source>
</evidence>
<sequence length="725" mass="75564">MMSVRSANREDGPVKVSGAAAYAADHHPDGLAYGYLLTSTVARGTLLAMDTAAAERAPGVIAVYTPFNPLDVRPFLKEGGAELAAPLQDTRIRYHGQAVGLVVAETFEQARDAAALVTARYDADRPRASFADGLAGAEPPATGAPAQEVLADGVASIDEALAASDVTITATYTTPAETHVAMEPHATVASWTGGRLTIHTATQGVRLAVERLSEALAMDPADIRVINPYVGGGFGNKWATWAHTPLTAAAARVLGRPVKTVLTREQVFTVVGHRPLTSQTVSLGASADGTLVAVRNDGVSSRSASNSFYEAVADLSLSMYDAPNLHASRKVVTLDVPVTTIMRAPSESNGSFALESAMDELADALGMDPLDLRRKNDSSRHPVSGLPWSSKHLDECYTLGAERFGWSRRGRVPGAVADGDWLVGMGMGTATFGAFRSEASINVRLRDDGRVVVSGTAADLGTGQSTVFAILAADVLGIPVERVIPDLGDSATPPAVSAGGSGSTSGNGPAVRLAAQAARDALVKLAAEHEKSPFHGQEVTYAGGEVGDGGRAMPFGELLALLGLPDLDATATSPRNASQSHAFRSFGAHFCEVRVNRWTGEPRVTRWLSVVDAGTIVNAKAARSQIVGGVVMGIGQALLEDLRIEPGTGRFGNATMADYLVPVNADIPPIEVEFLNYPDTLLSDLGARGIGELSIVGAAGAVANAVHNATGRRVRDLPITLDKLL</sequence>
<feature type="domain" description="Aldehyde oxidase/xanthine dehydrogenase a/b hammerhead" evidence="3">
    <location>
        <begin position="17"/>
        <end position="125"/>
    </location>
</feature>
<accession>A0A1G9JX93</accession>
<keyword evidence="5" id="KW-1185">Reference proteome</keyword>
<gene>
    <name evidence="4" type="ORF">SAMN05421874_12131</name>
</gene>
<keyword evidence="2" id="KW-0560">Oxidoreductase</keyword>
<dbReference type="InterPro" id="IPR000674">
    <property type="entry name" value="Ald_Oxase/Xan_DH_a/b"/>
</dbReference>
<keyword evidence="1" id="KW-0500">Molybdenum</keyword>